<dbReference type="PANTHER" id="PTHR31951">
    <property type="entry name" value="BIFUNCTIONAL INHIBITOR/LIPID-TRANSFER PROTEIN/SEED STORAGE 2S ALBUMIN SUPERFAMILY PROTEIN-RELATED"/>
    <property type="match status" value="1"/>
</dbReference>
<name>A0A9Q0J6N3_9ROSI</name>
<evidence type="ECO:0000313" key="3">
    <source>
        <dbReference type="EMBL" id="KAJ4829515.1"/>
    </source>
</evidence>
<dbReference type="AlphaFoldDB" id="A0A9Q0J6N3"/>
<keyword evidence="4" id="KW-1185">Reference proteome</keyword>
<reference evidence="3" key="2">
    <citation type="journal article" date="2023" name="Plants (Basel)">
        <title>Annotation of the Turnera subulata (Passifloraceae) Draft Genome Reveals the S-Locus Evolved after the Divergence of Turneroideae from Passifloroideae in a Stepwise Manner.</title>
        <authorList>
            <person name="Henning P.M."/>
            <person name="Roalson E.H."/>
            <person name="Mir W."/>
            <person name="McCubbin A.G."/>
            <person name="Shore J.S."/>
        </authorList>
    </citation>
    <scope>NUCLEOTIDE SEQUENCE</scope>
    <source>
        <strain evidence="3">F60SS</strain>
    </source>
</reference>
<evidence type="ECO:0000259" key="2">
    <source>
        <dbReference type="Pfam" id="PF05617"/>
    </source>
</evidence>
<dbReference type="EMBL" id="JAKUCV010005885">
    <property type="protein sequence ID" value="KAJ4829515.1"/>
    <property type="molecule type" value="Genomic_DNA"/>
</dbReference>
<gene>
    <name evidence="3" type="ORF">Tsubulata_048796</name>
</gene>
<organism evidence="3 4">
    <name type="scientific">Turnera subulata</name>
    <dbReference type="NCBI Taxonomy" id="218843"/>
    <lineage>
        <taxon>Eukaryota</taxon>
        <taxon>Viridiplantae</taxon>
        <taxon>Streptophyta</taxon>
        <taxon>Embryophyta</taxon>
        <taxon>Tracheophyta</taxon>
        <taxon>Spermatophyta</taxon>
        <taxon>Magnoliopsida</taxon>
        <taxon>eudicotyledons</taxon>
        <taxon>Gunneridae</taxon>
        <taxon>Pentapetalae</taxon>
        <taxon>rosids</taxon>
        <taxon>fabids</taxon>
        <taxon>Malpighiales</taxon>
        <taxon>Passifloraceae</taxon>
        <taxon>Turnera</taxon>
    </lineage>
</organism>
<evidence type="ECO:0000256" key="1">
    <source>
        <dbReference type="ARBA" id="ARBA00022729"/>
    </source>
</evidence>
<dbReference type="PANTHER" id="PTHR31951:SF22">
    <property type="entry name" value="ECA1 GAMETOGENESIS RELATED FAMILY"/>
    <property type="match status" value="1"/>
</dbReference>
<dbReference type="InterPro" id="IPR008502">
    <property type="entry name" value="Prolamin-like"/>
</dbReference>
<evidence type="ECO:0000313" key="4">
    <source>
        <dbReference type="Proteomes" id="UP001141552"/>
    </source>
</evidence>
<proteinExistence type="predicted"/>
<protein>
    <recommendedName>
        <fullName evidence="2">Prolamin-like domain-containing protein</fullName>
    </recommendedName>
</protein>
<comment type="caution">
    <text evidence="3">The sequence shown here is derived from an EMBL/GenBank/DDBJ whole genome shotgun (WGS) entry which is preliminary data.</text>
</comment>
<sequence>MVAPVPAIPEKVKKTIEECSPKISVNNGNLLKESLLGNADPTNEVCLALINFGKTCHEAFAKLMISKRPVAEESKIWARSKSIWKHCSRDASDNSPSSSLMRALLECGPKIEAKYEEQIRDSLLGKVKLDREACVILIRWGKRCHLAFSEFLISKEHGQSPSIVRERSKATWEHCDREVTELSNLFTFFLRH</sequence>
<reference evidence="3" key="1">
    <citation type="submission" date="2022-02" db="EMBL/GenBank/DDBJ databases">
        <authorList>
            <person name="Henning P.M."/>
            <person name="McCubbin A.G."/>
            <person name="Shore J.S."/>
        </authorList>
    </citation>
    <scope>NUCLEOTIDE SEQUENCE</scope>
    <source>
        <strain evidence="3">F60SS</strain>
        <tissue evidence="3">Leaves</tissue>
    </source>
</reference>
<dbReference type="Proteomes" id="UP001141552">
    <property type="component" value="Unassembled WGS sequence"/>
</dbReference>
<dbReference type="Pfam" id="PF05617">
    <property type="entry name" value="Prolamin_like"/>
    <property type="match status" value="1"/>
</dbReference>
<feature type="domain" description="Prolamin-like" evidence="2">
    <location>
        <begin position="33"/>
        <end position="88"/>
    </location>
</feature>
<accession>A0A9Q0J6N3</accession>
<keyword evidence="1" id="KW-0732">Signal</keyword>
<dbReference type="OrthoDB" id="1368054at2759"/>